<proteinExistence type="predicted"/>
<organism evidence="2">
    <name type="scientific">uncultured Acidimicrobiales bacterium</name>
    <dbReference type="NCBI Taxonomy" id="310071"/>
    <lineage>
        <taxon>Bacteria</taxon>
        <taxon>Bacillati</taxon>
        <taxon>Actinomycetota</taxon>
        <taxon>Acidimicrobiia</taxon>
        <taxon>Acidimicrobiales</taxon>
        <taxon>environmental samples</taxon>
    </lineage>
</organism>
<feature type="region of interest" description="Disordered" evidence="1">
    <location>
        <begin position="1"/>
        <end position="23"/>
    </location>
</feature>
<feature type="non-terminal residue" evidence="2">
    <location>
        <position position="60"/>
    </location>
</feature>
<evidence type="ECO:0000313" key="2">
    <source>
        <dbReference type="EMBL" id="CAA9220137.1"/>
    </source>
</evidence>
<dbReference type="EMBL" id="CADCSZ010000037">
    <property type="protein sequence ID" value="CAA9220137.1"/>
    <property type="molecule type" value="Genomic_DNA"/>
</dbReference>
<sequence length="60" mass="6419">DRRGLRVESGIEQPGAHRRQPQLHRQLDLGVAHGPGGEPGVADEHPADTFVATFLGSPPM</sequence>
<evidence type="ECO:0000256" key="1">
    <source>
        <dbReference type="SAM" id="MobiDB-lite"/>
    </source>
</evidence>
<dbReference type="AlphaFoldDB" id="A0A6J4HEK3"/>
<protein>
    <submittedName>
        <fullName evidence="2">ABC transporter, substrate-binding protein (Cluster 1, maltose/g3p/polyamine/iron)</fullName>
    </submittedName>
</protein>
<accession>A0A6J4HEK3</accession>
<name>A0A6J4HEK3_9ACTN</name>
<reference evidence="2" key="1">
    <citation type="submission" date="2020-02" db="EMBL/GenBank/DDBJ databases">
        <authorList>
            <person name="Meier V. D."/>
        </authorList>
    </citation>
    <scope>NUCLEOTIDE SEQUENCE</scope>
    <source>
        <strain evidence="2">AVDCRST_MAG76</strain>
    </source>
</reference>
<gene>
    <name evidence="2" type="ORF">AVDCRST_MAG76-574</name>
</gene>
<feature type="non-terminal residue" evidence="2">
    <location>
        <position position="1"/>
    </location>
</feature>